<evidence type="ECO:0000256" key="1">
    <source>
        <dbReference type="ARBA" id="ARBA00007664"/>
    </source>
</evidence>
<dbReference type="BioCyc" id="SCEL448385:SCE_RS37995-MONOMER"/>
<dbReference type="EMBL" id="AM746676">
    <property type="protein sequence ID" value="CAN97587.1"/>
    <property type="molecule type" value="Genomic_DNA"/>
</dbReference>
<dbReference type="InterPro" id="IPR050430">
    <property type="entry name" value="Peptidase_S1"/>
</dbReference>
<dbReference type="SMART" id="SM00020">
    <property type="entry name" value="Tryp_SPc"/>
    <property type="match status" value="1"/>
</dbReference>
<protein>
    <submittedName>
        <fullName evidence="4">Possible peptidase</fullName>
    </submittedName>
</protein>
<dbReference type="HOGENOM" id="CLU_711517_0_0_7"/>
<proteinExistence type="inferred from homology"/>
<evidence type="ECO:0000313" key="5">
    <source>
        <dbReference type="Proteomes" id="UP000002139"/>
    </source>
</evidence>
<dbReference type="GO" id="GO:0006508">
    <property type="term" value="P:proteolysis"/>
    <property type="evidence" value="ECO:0007669"/>
    <property type="project" value="InterPro"/>
</dbReference>
<feature type="domain" description="Peptidase S1" evidence="3">
    <location>
        <begin position="68"/>
        <end position="317"/>
    </location>
</feature>
<comment type="similarity">
    <text evidence="1">Belongs to the peptidase S1 family.</text>
</comment>
<dbReference type="GO" id="GO:0004252">
    <property type="term" value="F:serine-type endopeptidase activity"/>
    <property type="evidence" value="ECO:0007669"/>
    <property type="project" value="InterPro"/>
</dbReference>
<dbReference type="AlphaFoldDB" id="A9EYZ1"/>
<dbReference type="PANTHER" id="PTHR24276">
    <property type="entry name" value="POLYSERASE-RELATED"/>
    <property type="match status" value="1"/>
</dbReference>
<dbReference type="Gene3D" id="2.40.10.10">
    <property type="entry name" value="Trypsin-like serine proteases"/>
    <property type="match status" value="2"/>
</dbReference>
<dbReference type="InterPro" id="IPR001314">
    <property type="entry name" value="Peptidase_S1A"/>
</dbReference>
<dbReference type="SUPFAM" id="SSF50494">
    <property type="entry name" value="Trypsin-like serine proteases"/>
    <property type="match status" value="1"/>
</dbReference>
<keyword evidence="2" id="KW-1015">Disulfide bond</keyword>
<reference evidence="4 5" key="1">
    <citation type="journal article" date="2007" name="Nat. Biotechnol.">
        <title>Complete genome sequence of the myxobacterium Sorangium cellulosum.</title>
        <authorList>
            <person name="Schneiker S."/>
            <person name="Perlova O."/>
            <person name="Kaiser O."/>
            <person name="Gerth K."/>
            <person name="Alici A."/>
            <person name="Altmeyer M.O."/>
            <person name="Bartels D."/>
            <person name="Bekel T."/>
            <person name="Beyer S."/>
            <person name="Bode E."/>
            <person name="Bode H.B."/>
            <person name="Bolten C.J."/>
            <person name="Choudhuri J.V."/>
            <person name="Doss S."/>
            <person name="Elnakady Y.A."/>
            <person name="Frank B."/>
            <person name="Gaigalat L."/>
            <person name="Goesmann A."/>
            <person name="Groeger C."/>
            <person name="Gross F."/>
            <person name="Jelsbak L."/>
            <person name="Jelsbak L."/>
            <person name="Kalinowski J."/>
            <person name="Kegler C."/>
            <person name="Knauber T."/>
            <person name="Konietzny S."/>
            <person name="Kopp M."/>
            <person name="Krause L."/>
            <person name="Krug D."/>
            <person name="Linke B."/>
            <person name="Mahmud T."/>
            <person name="Martinez-Arias R."/>
            <person name="McHardy A.C."/>
            <person name="Merai M."/>
            <person name="Meyer F."/>
            <person name="Mormann S."/>
            <person name="Munoz-Dorado J."/>
            <person name="Perez J."/>
            <person name="Pradella S."/>
            <person name="Rachid S."/>
            <person name="Raddatz G."/>
            <person name="Rosenau F."/>
            <person name="Rueckert C."/>
            <person name="Sasse F."/>
            <person name="Scharfe M."/>
            <person name="Schuster S.C."/>
            <person name="Suen G."/>
            <person name="Treuner-Lange A."/>
            <person name="Velicer G.J."/>
            <person name="Vorholter F.-J."/>
            <person name="Weissman K.J."/>
            <person name="Welch R.D."/>
            <person name="Wenzel S.C."/>
            <person name="Whitworth D.E."/>
            <person name="Wilhelm S."/>
            <person name="Wittmann C."/>
            <person name="Bloecker H."/>
            <person name="Puehler A."/>
            <person name="Mueller R."/>
        </authorList>
    </citation>
    <scope>NUCLEOTIDE SEQUENCE [LARGE SCALE GENOMIC DNA]</scope>
    <source>
        <strain evidence="5">So ce56</strain>
    </source>
</reference>
<accession>A9EYZ1</accession>
<keyword evidence="5" id="KW-1185">Reference proteome</keyword>
<dbReference type="Pfam" id="PF00089">
    <property type="entry name" value="Trypsin"/>
    <property type="match status" value="1"/>
</dbReference>
<evidence type="ECO:0000313" key="4">
    <source>
        <dbReference type="EMBL" id="CAN97587.1"/>
    </source>
</evidence>
<organism evidence="4 5">
    <name type="scientific">Sorangium cellulosum (strain So ce56)</name>
    <name type="common">Polyangium cellulosum (strain So ce56)</name>
    <dbReference type="NCBI Taxonomy" id="448385"/>
    <lineage>
        <taxon>Bacteria</taxon>
        <taxon>Pseudomonadati</taxon>
        <taxon>Myxococcota</taxon>
        <taxon>Polyangia</taxon>
        <taxon>Polyangiales</taxon>
        <taxon>Polyangiaceae</taxon>
        <taxon>Sorangium</taxon>
    </lineage>
</organism>
<evidence type="ECO:0000256" key="2">
    <source>
        <dbReference type="ARBA" id="ARBA00023157"/>
    </source>
</evidence>
<dbReference type="PROSITE" id="PS50240">
    <property type="entry name" value="TRYPSIN_DOM"/>
    <property type="match status" value="1"/>
</dbReference>
<name>A9EYZ1_SORC5</name>
<dbReference type="KEGG" id="scl:sce7418"/>
<dbReference type="STRING" id="448385.sce7418"/>
<gene>
    <name evidence="4" type="ordered locus">sce7418</name>
</gene>
<dbReference type="InterPro" id="IPR009003">
    <property type="entry name" value="Peptidase_S1_PA"/>
</dbReference>
<dbReference type="InterPro" id="IPR001254">
    <property type="entry name" value="Trypsin_dom"/>
</dbReference>
<dbReference type="PANTHER" id="PTHR24276:SF98">
    <property type="entry name" value="FI18310P1-RELATED"/>
    <property type="match status" value="1"/>
</dbReference>
<evidence type="ECO:0000259" key="3">
    <source>
        <dbReference type="PROSITE" id="PS50240"/>
    </source>
</evidence>
<dbReference type="PRINTS" id="PR00722">
    <property type="entry name" value="CHYMOTRYPSIN"/>
</dbReference>
<dbReference type="InterPro" id="IPR043504">
    <property type="entry name" value="Peptidase_S1_PA_chymotrypsin"/>
</dbReference>
<dbReference type="Proteomes" id="UP000002139">
    <property type="component" value="Chromosome"/>
</dbReference>
<sequence length="388" mass="40137">MLSSLGERGGAQPRLAGAVQRRLAVCRNSTAWCTRAGCLLAVALAGCAGDADEADLHEEDAAEAALEIKGGYLDAGDRAVAGLLITDRRGRVARTCSSTVIAPNLVLTAQHCIAEAPKLIACKTATFGEPVDASQVYATLGGALWAADTPWIGARALLSPPDGNAVCGRDVALVVLSSPLGGSEVTPLAPRLDRPPEESEVYSAVGFGDTEGRSRGGGVRRRRDGLHVECVGYGCGTQERVTGGEWRGENGICSGDSGGPALDVAGQIIGVTSRGPAGCADPIYGGLIAHRDWLVTEAMRAADVGGYDPPWWATASDPAERLPSRRPLDERWLSCAHGPFVGDDSGAAAALAMLALLALKRARTSALPTCRAHRARRARAASQSTISA</sequence>
<dbReference type="eggNOG" id="COG5640">
    <property type="taxonomic scope" value="Bacteria"/>
</dbReference>